<dbReference type="EMBL" id="CADEAL010000716">
    <property type="protein sequence ID" value="CAB1424255.1"/>
    <property type="molecule type" value="Genomic_DNA"/>
</dbReference>
<feature type="compositionally biased region" description="Basic and acidic residues" evidence="1">
    <location>
        <begin position="1"/>
        <end position="10"/>
    </location>
</feature>
<sequence>MKKKTEHATQDLEDGQNVMVGHRSEQGLEVNMEKTLNQNIQQVDVMKHKGNQVEDIGDNMEMSTKNNEKGMEGMIFEVQETKKMLLFSQASGTDKRTLVEDLNVRCSRE</sequence>
<feature type="region of interest" description="Disordered" evidence="1">
    <location>
        <begin position="1"/>
        <end position="20"/>
    </location>
</feature>
<name>A0A9N7U4F6_PLEPL</name>
<dbReference type="AlphaFoldDB" id="A0A9N7U4F6"/>
<proteinExistence type="predicted"/>
<organism evidence="2 3">
    <name type="scientific">Pleuronectes platessa</name>
    <name type="common">European plaice</name>
    <dbReference type="NCBI Taxonomy" id="8262"/>
    <lineage>
        <taxon>Eukaryota</taxon>
        <taxon>Metazoa</taxon>
        <taxon>Chordata</taxon>
        <taxon>Craniata</taxon>
        <taxon>Vertebrata</taxon>
        <taxon>Euteleostomi</taxon>
        <taxon>Actinopterygii</taxon>
        <taxon>Neopterygii</taxon>
        <taxon>Teleostei</taxon>
        <taxon>Neoteleostei</taxon>
        <taxon>Acanthomorphata</taxon>
        <taxon>Carangaria</taxon>
        <taxon>Pleuronectiformes</taxon>
        <taxon>Pleuronectoidei</taxon>
        <taxon>Pleuronectidae</taxon>
        <taxon>Pleuronectes</taxon>
    </lineage>
</organism>
<evidence type="ECO:0000256" key="1">
    <source>
        <dbReference type="SAM" id="MobiDB-lite"/>
    </source>
</evidence>
<protein>
    <submittedName>
        <fullName evidence="2">Uncharacterized protein</fullName>
    </submittedName>
</protein>
<evidence type="ECO:0000313" key="2">
    <source>
        <dbReference type="EMBL" id="CAB1424255.1"/>
    </source>
</evidence>
<keyword evidence="3" id="KW-1185">Reference proteome</keyword>
<gene>
    <name evidence="2" type="ORF">PLEPLA_LOCUS12177</name>
</gene>
<dbReference type="Proteomes" id="UP001153269">
    <property type="component" value="Unassembled WGS sequence"/>
</dbReference>
<reference evidence="2" key="1">
    <citation type="submission" date="2020-03" db="EMBL/GenBank/DDBJ databases">
        <authorList>
            <person name="Weist P."/>
        </authorList>
    </citation>
    <scope>NUCLEOTIDE SEQUENCE</scope>
</reference>
<evidence type="ECO:0000313" key="3">
    <source>
        <dbReference type="Proteomes" id="UP001153269"/>
    </source>
</evidence>
<comment type="caution">
    <text evidence="2">The sequence shown here is derived from an EMBL/GenBank/DDBJ whole genome shotgun (WGS) entry which is preliminary data.</text>
</comment>
<accession>A0A9N7U4F6</accession>